<evidence type="ECO:0000256" key="1">
    <source>
        <dbReference type="SAM" id="SignalP"/>
    </source>
</evidence>
<organism evidence="4 5">
    <name type="scientific">Lithohypha guttulata</name>
    <dbReference type="NCBI Taxonomy" id="1690604"/>
    <lineage>
        <taxon>Eukaryota</taxon>
        <taxon>Fungi</taxon>
        <taxon>Dikarya</taxon>
        <taxon>Ascomycota</taxon>
        <taxon>Pezizomycotina</taxon>
        <taxon>Eurotiomycetes</taxon>
        <taxon>Chaetothyriomycetidae</taxon>
        <taxon>Chaetothyriales</taxon>
        <taxon>Trichomeriaceae</taxon>
        <taxon>Lithohypha</taxon>
    </lineage>
</organism>
<evidence type="ECO:0000313" key="5">
    <source>
        <dbReference type="Proteomes" id="UP001309876"/>
    </source>
</evidence>
<dbReference type="Pfam" id="PF26053">
    <property type="entry name" value="DUF8016"/>
    <property type="match status" value="1"/>
</dbReference>
<dbReference type="InterPro" id="IPR058329">
    <property type="entry name" value="Arp1_N"/>
</dbReference>
<dbReference type="Gene3D" id="3.90.1300.10">
    <property type="entry name" value="Amidase signature (AS) domain"/>
    <property type="match status" value="1"/>
</dbReference>
<dbReference type="InterPro" id="IPR023631">
    <property type="entry name" value="Amidase_dom"/>
</dbReference>
<dbReference type="EMBL" id="JAVRRJ010000001">
    <property type="protein sequence ID" value="KAK5089931.1"/>
    <property type="molecule type" value="Genomic_DNA"/>
</dbReference>
<feature type="signal peptide" evidence="1">
    <location>
        <begin position="1"/>
        <end position="18"/>
    </location>
</feature>
<dbReference type="PANTHER" id="PTHR46310">
    <property type="entry name" value="AMIDASE 1"/>
    <property type="match status" value="1"/>
</dbReference>
<dbReference type="PANTHER" id="PTHR46310:SF7">
    <property type="entry name" value="AMIDASE 1"/>
    <property type="match status" value="1"/>
</dbReference>
<feature type="domain" description="Amidase" evidence="2">
    <location>
        <begin position="213"/>
        <end position="379"/>
    </location>
</feature>
<dbReference type="Proteomes" id="UP001309876">
    <property type="component" value="Unassembled WGS sequence"/>
</dbReference>
<accession>A0AAN7T6T7</accession>
<evidence type="ECO:0000313" key="4">
    <source>
        <dbReference type="EMBL" id="KAK5089931.1"/>
    </source>
</evidence>
<keyword evidence="5" id="KW-1185">Reference proteome</keyword>
<evidence type="ECO:0008006" key="6">
    <source>
        <dbReference type="Google" id="ProtNLM"/>
    </source>
</evidence>
<sequence length="666" mass="71741">MKKQLSVAVLAGLPSVLAAPFKRSNSVQTLASIRNGDLVFQLGEISYLAETTSPVATISGLVGEPGYAPVTVLKTSGCSIDSDSLSSTVNSYLTIDDVFNEHFLSGIVLASDCESTAGLDAGPSSFLSSFNTSLVGILSGVAIEPGPYLAALDSSGTASLSLVNRLYQDRYRDFLYGTYAAPEFGVYQAFPDVLAEFQDPLIPVPSRIYSLSDTRPLAGLRIGVKDLYDVAGLQTSAGSRAWAEITPIASTTAPSIQRLIDLGGIVVGKQKTAQFASGADPWDWYDVQYPFNPRGDEWLTCSASSSGGGCSIAAYDWLDYAIGSDTGSSVRRPAAVSGTYGNRPSQGMISLQGVNPLGAAQDTAGVFGRDPSTWAQFGRNWYIPDLHQDPSINGLEPLVVPDSNDFPSTIYYDPDYLPVRNPAANQLVQQFYANLSTAMGIDTVTTNLTRTLMDSPIRAVHNTTYRNNASTLLNTRTQWVEVAEPLLTAWAERYDGRFPPIDPARRPGWVARTPANFTQAQYDNALAIKRNFSEWMNHDFLGNGNPTMGSCSDSSLWIYDIGTGGLPSYREQTLLGNPAVTARLNYTPPGVLTSGVNFCSFAGCADYTLPIGQVSYFSNITRYQEMVPVTISLVAKRGCDFVLFNLISRLAELGVLQTVKTGRTAF</sequence>
<protein>
    <recommendedName>
        <fullName evidence="6">Amidase domain-containing protein</fullName>
    </recommendedName>
</protein>
<feature type="domain" description="Scytalone dehydratase-like protein Arp1 N-terminal" evidence="3">
    <location>
        <begin position="54"/>
        <end position="154"/>
    </location>
</feature>
<dbReference type="InterPro" id="IPR036928">
    <property type="entry name" value="AS_sf"/>
</dbReference>
<feature type="chain" id="PRO_5042843239" description="Amidase domain-containing protein" evidence="1">
    <location>
        <begin position="19"/>
        <end position="666"/>
    </location>
</feature>
<dbReference type="AlphaFoldDB" id="A0AAN7T6T7"/>
<keyword evidence="1" id="KW-0732">Signal</keyword>
<evidence type="ECO:0000259" key="2">
    <source>
        <dbReference type="Pfam" id="PF01425"/>
    </source>
</evidence>
<evidence type="ECO:0000259" key="3">
    <source>
        <dbReference type="Pfam" id="PF26053"/>
    </source>
</evidence>
<name>A0AAN7T6T7_9EURO</name>
<reference evidence="4 5" key="1">
    <citation type="submission" date="2023-08" db="EMBL/GenBank/DDBJ databases">
        <title>Black Yeasts Isolated from many extreme environments.</title>
        <authorList>
            <person name="Coleine C."/>
            <person name="Stajich J.E."/>
            <person name="Selbmann L."/>
        </authorList>
    </citation>
    <scope>NUCLEOTIDE SEQUENCE [LARGE SCALE GENOMIC DNA]</scope>
    <source>
        <strain evidence="4 5">CCFEE 5910</strain>
    </source>
</reference>
<gene>
    <name evidence="4" type="ORF">LTR05_000099</name>
</gene>
<proteinExistence type="predicted"/>
<dbReference type="Pfam" id="PF01425">
    <property type="entry name" value="Amidase"/>
    <property type="match status" value="1"/>
</dbReference>
<comment type="caution">
    <text evidence="4">The sequence shown here is derived from an EMBL/GenBank/DDBJ whole genome shotgun (WGS) entry which is preliminary data.</text>
</comment>
<dbReference type="SUPFAM" id="SSF75304">
    <property type="entry name" value="Amidase signature (AS) enzymes"/>
    <property type="match status" value="1"/>
</dbReference>